<reference evidence="4 5" key="1">
    <citation type="journal article" date="2018" name="Sci. Rep.">
        <title>A complete Leishmania donovani reference genome identifies novel genetic variations associated with virulence.</title>
        <authorList>
            <person name="Lypaczewski P."/>
            <person name="Hoshizaki J."/>
            <person name="Zhang W.-W."/>
            <person name="McCall L.-I."/>
            <person name="Torcivia-Rodriguez J."/>
            <person name="Simonyan V."/>
            <person name="Kaur A."/>
            <person name="Dewar K."/>
            <person name="Matlashewski G."/>
        </authorList>
    </citation>
    <scope>NUCLEOTIDE SEQUENCE [LARGE SCALE GENOMIC DNA]</scope>
    <source>
        <strain evidence="4 5">LdCL</strain>
    </source>
</reference>
<evidence type="ECO:0000313" key="5">
    <source>
        <dbReference type="Proteomes" id="UP000274082"/>
    </source>
</evidence>
<dbReference type="Proteomes" id="UP000274082">
    <property type="component" value="Chromosome 30"/>
</dbReference>
<evidence type="ECO:0000256" key="2">
    <source>
        <dbReference type="SAM" id="Phobius"/>
    </source>
</evidence>
<dbReference type="VEuPathDB" id="TriTrypDB:LdCL_300032300"/>
<dbReference type="OrthoDB" id="272737at2759"/>
<evidence type="ECO:0000256" key="1">
    <source>
        <dbReference type="SAM" id="MobiDB-lite"/>
    </source>
</evidence>
<organism evidence="4 5">
    <name type="scientific">Leishmania donovani</name>
    <dbReference type="NCBI Taxonomy" id="5661"/>
    <lineage>
        <taxon>Eukaryota</taxon>
        <taxon>Discoba</taxon>
        <taxon>Euglenozoa</taxon>
        <taxon>Kinetoplastea</taxon>
        <taxon>Metakinetoplastina</taxon>
        <taxon>Trypanosomatida</taxon>
        <taxon>Trypanosomatidae</taxon>
        <taxon>Leishmaniinae</taxon>
        <taxon>Leishmania</taxon>
    </lineage>
</organism>
<sequence length="368" mass="39611">MSDLASGSSRRPRAAGPLLASGILLLALLTVMCAPVSAEVVVAPLCAEKHGFAGEFNDHYTIPVEQAPAAGEAIVLIARAFPLNLGNMLARWLYINATYRISEGAQLTEVSDNNGILELANVAAGTDIEVRVMRVRTDGPTPFRFFSFFANSPVCHVAVAPDNSFIAPVPHRLRATPQLPLTMYFKAVLPPNVNALIIRVSADGRTDEKFRSGDKVYASGDLVRAASGGAVLFAYTFPMENAATPYYFTQVSVSYGEWEGGDAAKPSASNTSSSGGDSKDTMQPTRSTPVLRRLLLISLFLFLLYQAAVSAHNYYVLGKRDVMDIVPCAKSAAAGARTAHLVTLRFMGMSQRHKEGYNSLQNPDDPYS</sequence>
<proteinExistence type="predicted"/>
<protein>
    <submittedName>
        <fullName evidence="4">Uncharacterized protein</fullName>
    </submittedName>
</protein>
<gene>
    <name evidence="4" type="ORF">LdCL_300032300</name>
</gene>
<dbReference type="AlphaFoldDB" id="A0A3S7X3V1"/>
<keyword evidence="5" id="KW-1185">Reference proteome</keyword>
<evidence type="ECO:0000313" key="4">
    <source>
        <dbReference type="EMBL" id="AYU81067.1"/>
    </source>
</evidence>
<feature type="compositionally biased region" description="Low complexity" evidence="1">
    <location>
        <begin position="264"/>
        <end position="276"/>
    </location>
</feature>
<feature type="transmembrane region" description="Helical" evidence="2">
    <location>
        <begin position="294"/>
        <end position="315"/>
    </location>
</feature>
<feature type="signal peptide" evidence="3">
    <location>
        <begin position="1"/>
        <end position="38"/>
    </location>
</feature>
<keyword evidence="2" id="KW-0472">Membrane</keyword>
<feature type="chain" id="PRO_5019412448" evidence="3">
    <location>
        <begin position="39"/>
        <end position="368"/>
    </location>
</feature>
<name>A0A3S7X3V1_LEIDO</name>
<feature type="region of interest" description="Disordered" evidence="1">
    <location>
        <begin position="264"/>
        <end position="285"/>
    </location>
</feature>
<keyword evidence="3" id="KW-0732">Signal</keyword>
<keyword evidence="2" id="KW-0812">Transmembrane</keyword>
<dbReference type="VEuPathDB" id="TriTrypDB:LDHU3_30.3570"/>
<dbReference type="EMBL" id="CP029529">
    <property type="protein sequence ID" value="AYU81067.1"/>
    <property type="molecule type" value="Genomic_DNA"/>
</dbReference>
<evidence type="ECO:0000256" key="3">
    <source>
        <dbReference type="SAM" id="SignalP"/>
    </source>
</evidence>
<accession>A0A3S7X3V1</accession>
<dbReference type="VEuPathDB" id="TriTrypDB:LdBPK_302670.1"/>
<keyword evidence="2" id="KW-1133">Transmembrane helix</keyword>